<dbReference type="EMBL" id="JAFEJU010000004">
    <property type="protein sequence ID" value="MBT1175424.1"/>
    <property type="molecule type" value="Genomic_DNA"/>
</dbReference>
<evidence type="ECO:0000313" key="3">
    <source>
        <dbReference type="Proteomes" id="UP000711736"/>
    </source>
</evidence>
<dbReference type="Pfam" id="PF01551">
    <property type="entry name" value="Peptidase_M23"/>
    <property type="match status" value="1"/>
</dbReference>
<comment type="caution">
    <text evidence="2">The sequence shown here is derived from an EMBL/GenBank/DDBJ whole genome shotgun (WGS) entry which is preliminary data.</text>
</comment>
<dbReference type="InterPro" id="IPR011055">
    <property type="entry name" value="Dup_hybrid_motif"/>
</dbReference>
<evidence type="ECO:0000259" key="1">
    <source>
        <dbReference type="Pfam" id="PF01551"/>
    </source>
</evidence>
<dbReference type="PANTHER" id="PTHR21666:SF270">
    <property type="entry name" value="MUREIN HYDROLASE ACTIVATOR ENVC"/>
    <property type="match status" value="1"/>
</dbReference>
<dbReference type="CDD" id="cd12797">
    <property type="entry name" value="M23_peptidase"/>
    <property type="match status" value="1"/>
</dbReference>
<dbReference type="Proteomes" id="UP000711736">
    <property type="component" value="Unassembled WGS sequence"/>
</dbReference>
<dbReference type="Gene3D" id="2.70.70.10">
    <property type="entry name" value="Glucose Permease (Domain IIA)"/>
    <property type="match status" value="1"/>
</dbReference>
<dbReference type="RefSeq" id="WP_214376629.1">
    <property type="nucleotide sequence ID" value="NZ_JAFEJU010000004.1"/>
</dbReference>
<keyword evidence="3" id="KW-1185">Reference proteome</keyword>
<gene>
    <name evidence="2" type="ORF">JS530_07930</name>
</gene>
<feature type="domain" description="M23ase beta-sheet core" evidence="1">
    <location>
        <begin position="141"/>
        <end position="229"/>
    </location>
</feature>
<name>A0ABS5UWE4_9BIFI</name>
<dbReference type="SUPFAM" id="SSF51261">
    <property type="entry name" value="Duplicated hybrid motif"/>
    <property type="match status" value="1"/>
</dbReference>
<proteinExistence type="predicted"/>
<protein>
    <submittedName>
        <fullName evidence="2">M23 family metallopeptidase</fullName>
    </submittedName>
</protein>
<dbReference type="PANTHER" id="PTHR21666">
    <property type="entry name" value="PEPTIDASE-RELATED"/>
    <property type="match status" value="1"/>
</dbReference>
<dbReference type="InterPro" id="IPR050570">
    <property type="entry name" value="Cell_wall_metabolism_enzyme"/>
</dbReference>
<sequence>MSGNWFDWRRQTVRRLMRQRSQERQRTEREETMRAAIVAACAVFGLLMALMIGLALSEASIGTQYAAHGESEGSSVVLSSEESPAGYVSAGQDGLTLADFTDMTALEQQVGAPCEARYGWPVENPTVAEAFDRPAAPWAAGHRGVDLQTTVQQTILAPKDGTISFAGRVGGKDVVSIRHRGGVTSTFEPAVTDLTVGATVSKGEEIGMVQGDSDHCEDSCLHWGLRRGAHDYLNPEAYAAAQKIVLKE</sequence>
<reference evidence="2 3" key="1">
    <citation type="journal article" date="2021" name="Environ. Microbiol.">
        <title>Genetic insights into the dark matter of the mammalian gut microbiota through targeted genome reconstruction.</title>
        <authorList>
            <person name="Lugli G.A."/>
            <person name="Alessandri G."/>
            <person name="Milani C."/>
            <person name="Viappiani A."/>
            <person name="Fontana F."/>
            <person name="Tarracchini C."/>
            <person name="Mancabelli L."/>
            <person name="Argentini C."/>
            <person name="Ruiz L."/>
            <person name="Margolles A."/>
            <person name="van Sinderen D."/>
            <person name="Turroni F."/>
            <person name="Ventura M."/>
        </authorList>
    </citation>
    <scope>NUCLEOTIDE SEQUENCE [LARGE SCALE GENOMIC DNA]</scope>
    <source>
        <strain evidence="2 3">LC6</strain>
    </source>
</reference>
<evidence type="ECO:0000313" key="2">
    <source>
        <dbReference type="EMBL" id="MBT1175424.1"/>
    </source>
</evidence>
<organism evidence="2 3">
    <name type="scientific">Bifidobacterium colobi</name>
    <dbReference type="NCBI Taxonomy" id="2809026"/>
    <lineage>
        <taxon>Bacteria</taxon>
        <taxon>Bacillati</taxon>
        <taxon>Actinomycetota</taxon>
        <taxon>Actinomycetes</taxon>
        <taxon>Bifidobacteriales</taxon>
        <taxon>Bifidobacteriaceae</taxon>
        <taxon>Bifidobacterium</taxon>
    </lineage>
</organism>
<accession>A0ABS5UWE4</accession>
<dbReference type="InterPro" id="IPR016047">
    <property type="entry name" value="M23ase_b-sheet_dom"/>
</dbReference>